<evidence type="ECO:0000256" key="2">
    <source>
        <dbReference type="ARBA" id="ARBA00023326"/>
    </source>
</evidence>
<evidence type="ECO:0000313" key="5">
    <source>
        <dbReference type="EMBL" id="MDF8263740.1"/>
    </source>
</evidence>
<organism evidence="5 6">
    <name type="scientific">Luteipulveratus flavus</name>
    <dbReference type="NCBI Taxonomy" id="3031728"/>
    <lineage>
        <taxon>Bacteria</taxon>
        <taxon>Bacillati</taxon>
        <taxon>Actinomycetota</taxon>
        <taxon>Actinomycetes</taxon>
        <taxon>Micrococcales</taxon>
        <taxon>Dermacoccaceae</taxon>
        <taxon>Luteipulveratus</taxon>
    </lineage>
</organism>
<keyword evidence="1" id="KW-0326">Glycosidase</keyword>
<keyword evidence="1" id="KW-0378">Hydrolase</keyword>
<feature type="chain" id="PRO_5045214242" description="Fibronectin type-III domain-containing protein" evidence="3">
    <location>
        <begin position="28"/>
        <end position="363"/>
    </location>
</feature>
<keyword evidence="2" id="KW-0624">Polysaccharide degradation</keyword>
<protein>
    <recommendedName>
        <fullName evidence="4">Fibronectin type-III domain-containing protein</fullName>
    </recommendedName>
</protein>
<dbReference type="PROSITE" id="PS50853">
    <property type="entry name" value="FN3"/>
    <property type="match status" value="1"/>
</dbReference>
<accession>A0ABT6C4R8</accession>
<sequence length="363" mass="37211">MQHRTRTLAAVLSTTTLGLFAGGVAIAGPAAAINPCQSSNPPEYCYTDPDPGPAVPGAPGSLTAVSVLQSDVTLSWTDASGAQTSYFVRRTVNGVAGTPVQLGSTATGFSDHGVPTGTTVTYDVYAQNCDDTGQCVNGSAARKVATTKPAPSDAVLSSMSAAQDGYYTYPYGWTGRAVWNPSGSYTLKGTAVDWDTTSPITVRLDDSGTSRTATANGTAAGFNVANPGYGDAHAFSFGWTPMSTVPGNHSACATALNVGGGSDSAPWCWGYFVDGPPTNLAITKAANTVDVTFIDASDHETGYYLQRETAQGWVSVGSSLGATTGHGTRLSMREYASVGSGVCYRVLMTDAKGQVPSAPVCTA</sequence>
<dbReference type="Gene3D" id="2.60.40.10">
    <property type="entry name" value="Immunoglobulins"/>
    <property type="match status" value="1"/>
</dbReference>
<comment type="caution">
    <text evidence="5">The sequence shown here is derived from an EMBL/GenBank/DDBJ whole genome shotgun (WGS) entry which is preliminary data.</text>
</comment>
<dbReference type="InterPro" id="IPR036116">
    <property type="entry name" value="FN3_sf"/>
</dbReference>
<evidence type="ECO:0000259" key="4">
    <source>
        <dbReference type="PROSITE" id="PS50853"/>
    </source>
</evidence>
<reference evidence="5 6" key="1">
    <citation type="submission" date="2023-03" db="EMBL/GenBank/DDBJ databases">
        <title>YIM 133296 draft genome.</title>
        <authorList>
            <person name="Xiong L."/>
        </authorList>
    </citation>
    <scope>NUCLEOTIDE SEQUENCE [LARGE SCALE GENOMIC DNA]</scope>
    <source>
        <strain evidence="5 6">YIM 133296</strain>
    </source>
</reference>
<evidence type="ECO:0000256" key="1">
    <source>
        <dbReference type="ARBA" id="ARBA00023295"/>
    </source>
</evidence>
<evidence type="ECO:0000256" key="3">
    <source>
        <dbReference type="SAM" id="SignalP"/>
    </source>
</evidence>
<dbReference type="InterPro" id="IPR003961">
    <property type="entry name" value="FN3_dom"/>
</dbReference>
<proteinExistence type="predicted"/>
<gene>
    <name evidence="5" type="ORF">P4R38_05730</name>
</gene>
<keyword evidence="6" id="KW-1185">Reference proteome</keyword>
<keyword evidence="3" id="KW-0732">Signal</keyword>
<dbReference type="EMBL" id="JAROAV010000021">
    <property type="protein sequence ID" value="MDF8263740.1"/>
    <property type="molecule type" value="Genomic_DNA"/>
</dbReference>
<dbReference type="RefSeq" id="WP_277191403.1">
    <property type="nucleotide sequence ID" value="NZ_JAROAV010000021.1"/>
</dbReference>
<feature type="signal peptide" evidence="3">
    <location>
        <begin position="1"/>
        <end position="27"/>
    </location>
</feature>
<dbReference type="InterPro" id="IPR013783">
    <property type="entry name" value="Ig-like_fold"/>
</dbReference>
<dbReference type="SUPFAM" id="SSF49265">
    <property type="entry name" value="Fibronectin type III"/>
    <property type="match status" value="1"/>
</dbReference>
<feature type="domain" description="Fibronectin type-III" evidence="4">
    <location>
        <begin position="58"/>
        <end position="150"/>
    </location>
</feature>
<dbReference type="Proteomes" id="UP001528912">
    <property type="component" value="Unassembled WGS sequence"/>
</dbReference>
<keyword evidence="2" id="KW-0119">Carbohydrate metabolism</keyword>
<name>A0ABT6C4R8_9MICO</name>
<evidence type="ECO:0000313" key="6">
    <source>
        <dbReference type="Proteomes" id="UP001528912"/>
    </source>
</evidence>